<dbReference type="Proteomes" id="UP001500547">
    <property type="component" value="Unassembled WGS sequence"/>
</dbReference>
<dbReference type="Pfam" id="PF00498">
    <property type="entry name" value="FHA"/>
    <property type="match status" value="1"/>
</dbReference>
<accession>A0ABP9QVL4</accession>
<proteinExistence type="predicted"/>
<dbReference type="SMART" id="SM00240">
    <property type="entry name" value="FHA"/>
    <property type="match status" value="1"/>
</dbReference>
<dbReference type="InterPro" id="IPR000253">
    <property type="entry name" value="FHA_dom"/>
</dbReference>
<dbReference type="RefSeq" id="WP_345533692.1">
    <property type="nucleotide sequence ID" value="NZ_BAABLD010000010.1"/>
</dbReference>
<dbReference type="CDD" id="cd00060">
    <property type="entry name" value="FHA"/>
    <property type="match status" value="1"/>
</dbReference>
<keyword evidence="3" id="KW-1185">Reference proteome</keyword>
<feature type="domain" description="FHA" evidence="1">
    <location>
        <begin position="28"/>
        <end position="78"/>
    </location>
</feature>
<dbReference type="PROSITE" id="PS50006">
    <property type="entry name" value="FHA_DOMAIN"/>
    <property type="match status" value="1"/>
</dbReference>
<reference evidence="3" key="1">
    <citation type="journal article" date="2019" name="Int. J. Syst. Evol. Microbiol.">
        <title>The Global Catalogue of Microorganisms (GCM) 10K type strain sequencing project: providing services to taxonomists for standard genome sequencing and annotation.</title>
        <authorList>
            <consortium name="The Broad Institute Genomics Platform"/>
            <consortium name="The Broad Institute Genome Sequencing Center for Infectious Disease"/>
            <person name="Wu L."/>
            <person name="Ma J."/>
        </authorList>
    </citation>
    <scope>NUCLEOTIDE SEQUENCE [LARGE SCALE GENOMIC DNA]</scope>
    <source>
        <strain evidence="3">JCM 18715</strain>
    </source>
</reference>
<dbReference type="SUPFAM" id="SSF49879">
    <property type="entry name" value="SMAD/FHA domain"/>
    <property type="match status" value="1"/>
</dbReference>
<dbReference type="EMBL" id="BAABLD010000010">
    <property type="protein sequence ID" value="GAA5168173.1"/>
    <property type="molecule type" value="Genomic_DNA"/>
</dbReference>
<sequence length="268" mass="28537">MLIRISVIQFCGGAPVVNQAYIFDESGGSIGREDENQLVLRDESRVLSRVQARIAFDGDHFVLNDNGGNPSLVNGLRVGRGNSKPIYDGDIIEMGDYKMRAKVIGGAEGQVTPPAPPSPVEVVANDHHADSDASLHIELDGDFEFDGVSTIVTAMDLEPVEPPAAEPVASPPAAPATPTAPQLAAALCKGLALGSFETLPHALDPDCMQGVGRLLQFTLQKCIDRLTEHGAMETVNSVVFQTLFLRTLQEECARLYAARTAPPPSEAP</sequence>
<organism evidence="2 3">
    <name type="scientific">Viridibacterium curvum</name>
    <dbReference type="NCBI Taxonomy" id="1101404"/>
    <lineage>
        <taxon>Bacteria</taxon>
        <taxon>Pseudomonadati</taxon>
        <taxon>Pseudomonadota</taxon>
        <taxon>Betaproteobacteria</taxon>
        <taxon>Rhodocyclales</taxon>
        <taxon>Rhodocyclaceae</taxon>
        <taxon>Viridibacterium</taxon>
    </lineage>
</organism>
<dbReference type="InterPro" id="IPR008984">
    <property type="entry name" value="SMAD_FHA_dom_sf"/>
</dbReference>
<comment type="caution">
    <text evidence="2">The sequence shown here is derived from an EMBL/GenBank/DDBJ whole genome shotgun (WGS) entry which is preliminary data.</text>
</comment>
<evidence type="ECO:0000313" key="2">
    <source>
        <dbReference type="EMBL" id="GAA5168173.1"/>
    </source>
</evidence>
<evidence type="ECO:0000259" key="1">
    <source>
        <dbReference type="PROSITE" id="PS50006"/>
    </source>
</evidence>
<protein>
    <recommendedName>
        <fullName evidence="1">FHA domain-containing protein</fullName>
    </recommendedName>
</protein>
<evidence type="ECO:0000313" key="3">
    <source>
        <dbReference type="Proteomes" id="UP001500547"/>
    </source>
</evidence>
<name>A0ABP9QVL4_9RHOO</name>
<gene>
    <name evidence="2" type="ORF">GCM10025770_27770</name>
</gene>
<dbReference type="Gene3D" id="2.60.200.20">
    <property type="match status" value="1"/>
</dbReference>